<reference evidence="1" key="1">
    <citation type="submission" date="2023-01" db="EMBL/GenBank/DDBJ databases">
        <title>Metagenome sequencing of chrysophaentin producing Chrysophaeum taylorii.</title>
        <authorList>
            <person name="Davison J."/>
            <person name="Bewley C."/>
        </authorList>
    </citation>
    <scope>NUCLEOTIDE SEQUENCE</scope>
    <source>
        <strain evidence="1">NIES-1699</strain>
    </source>
</reference>
<gene>
    <name evidence="1" type="ORF">CTAYLR_010677</name>
</gene>
<comment type="caution">
    <text evidence="1">The sequence shown here is derived from an EMBL/GenBank/DDBJ whole genome shotgun (WGS) entry which is preliminary data.</text>
</comment>
<accession>A0AAD7XED7</accession>
<evidence type="ECO:0000313" key="2">
    <source>
        <dbReference type="Proteomes" id="UP001230188"/>
    </source>
</evidence>
<name>A0AAD7XED7_9STRA</name>
<sequence>MMLLPPPMVRSFADKRTLDRTADALVGQILTAYDNLGSFHGRGIHVPGSCVCDDAWRAALELDLEGRSLAAIEAFSLEAWLASRVETEGSPEQRERFASMLSTLDDQDYGLPDNLADLISQPLLEVEVYRGMSDDFASLALEEDDEEEDESC</sequence>
<dbReference type="AlphaFoldDB" id="A0AAD7XED7"/>
<proteinExistence type="predicted"/>
<protein>
    <submittedName>
        <fullName evidence="1">Uncharacterized protein</fullName>
    </submittedName>
</protein>
<evidence type="ECO:0000313" key="1">
    <source>
        <dbReference type="EMBL" id="KAJ8598107.1"/>
    </source>
</evidence>
<keyword evidence="2" id="KW-1185">Reference proteome</keyword>
<dbReference type="Proteomes" id="UP001230188">
    <property type="component" value="Unassembled WGS sequence"/>
</dbReference>
<organism evidence="1 2">
    <name type="scientific">Chrysophaeum taylorii</name>
    <dbReference type="NCBI Taxonomy" id="2483200"/>
    <lineage>
        <taxon>Eukaryota</taxon>
        <taxon>Sar</taxon>
        <taxon>Stramenopiles</taxon>
        <taxon>Ochrophyta</taxon>
        <taxon>Pelagophyceae</taxon>
        <taxon>Pelagomonadales</taxon>
        <taxon>Pelagomonadaceae</taxon>
        <taxon>Chrysophaeum</taxon>
    </lineage>
</organism>
<dbReference type="EMBL" id="JAQMWT010000691">
    <property type="protein sequence ID" value="KAJ8598107.1"/>
    <property type="molecule type" value="Genomic_DNA"/>
</dbReference>